<dbReference type="InterPro" id="IPR036097">
    <property type="entry name" value="HisK_dim/P_sf"/>
</dbReference>
<keyword evidence="13 16" id="KW-0472">Membrane</keyword>
<dbReference type="RefSeq" id="WP_092077391.1">
    <property type="nucleotide sequence ID" value="NZ_FOYI01000002.1"/>
</dbReference>
<dbReference type="GO" id="GO:0006355">
    <property type="term" value="P:regulation of DNA-templated transcription"/>
    <property type="evidence" value="ECO:0007669"/>
    <property type="project" value="InterPro"/>
</dbReference>
<dbReference type="Pfam" id="PF00072">
    <property type="entry name" value="Response_reg"/>
    <property type="match status" value="1"/>
</dbReference>
<gene>
    <name evidence="22" type="ORF">SAMN04515673_102471</name>
</gene>
<dbReference type="Gene3D" id="1.10.287.130">
    <property type="match status" value="1"/>
</dbReference>
<dbReference type="SUPFAM" id="SSF47226">
    <property type="entry name" value="Histidine-containing phosphotransfer domain, HPT domain"/>
    <property type="match status" value="1"/>
</dbReference>
<dbReference type="Gene3D" id="3.30.450.20">
    <property type="entry name" value="PAS domain"/>
    <property type="match status" value="1"/>
</dbReference>
<feature type="domain" description="HPt" evidence="21">
    <location>
        <begin position="771"/>
        <end position="868"/>
    </location>
</feature>
<dbReference type="InterPro" id="IPR011006">
    <property type="entry name" value="CheY-like_superfamily"/>
</dbReference>
<accession>A0A1I6D9N5</accession>
<keyword evidence="9" id="KW-0418">Kinase</keyword>
<dbReference type="SMART" id="SM00387">
    <property type="entry name" value="HATPase_c"/>
    <property type="match status" value="1"/>
</dbReference>
<dbReference type="CDD" id="cd00130">
    <property type="entry name" value="PAS"/>
    <property type="match status" value="1"/>
</dbReference>
<evidence type="ECO:0000256" key="9">
    <source>
        <dbReference type="ARBA" id="ARBA00022777"/>
    </source>
</evidence>
<evidence type="ECO:0000256" key="8">
    <source>
        <dbReference type="ARBA" id="ARBA00022692"/>
    </source>
</evidence>
<feature type="modified residue" description="4-aspartylphosphate" evidence="15">
    <location>
        <position position="672"/>
    </location>
</feature>
<keyword evidence="4" id="KW-1003">Cell membrane</keyword>
<evidence type="ECO:0000259" key="17">
    <source>
        <dbReference type="PROSITE" id="PS50109"/>
    </source>
</evidence>
<evidence type="ECO:0000259" key="20">
    <source>
        <dbReference type="PROSITE" id="PS50113"/>
    </source>
</evidence>
<dbReference type="PROSITE" id="PS50110">
    <property type="entry name" value="RESPONSE_REGULATORY"/>
    <property type="match status" value="1"/>
</dbReference>
<dbReference type="InterPro" id="IPR000700">
    <property type="entry name" value="PAS-assoc_C"/>
</dbReference>
<feature type="transmembrane region" description="Helical" evidence="16">
    <location>
        <begin position="198"/>
        <end position="219"/>
    </location>
</feature>
<evidence type="ECO:0000259" key="18">
    <source>
        <dbReference type="PROSITE" id="PS50110"/>
    </source>
</evidence>
<evidence type="ECO:0000256" key="13">
    <source>
        <dbReference type="ARBA" id="ARBA00023136"/>
    </source>
</evidence>
<dbReference type="SUPFAM" id="SSF55785">
    <property type="entry name" value="PYP-like sensor domain (PAS domain)"/>
    <property type="match status" value="1"/>
</dbReference>
<dbReference type="CDD" id="cd17546">
    <property type="entry name" value="REC_hyHK_CKI1_RcsC-like"/>
    <property type="match status" value="1"/>
</dbReference>
<evidence type="ECO:0000256" key="14">
    <source>
        <dbReference type="PROSITE-ProRule" id="PRU00110"/>
    </source>
</evidence>
<keyword evidence="6 15" id="KW-0597">Phosphoprotein</keyword>
<organism evidence="22 23">
    <name type="scientific">Poseidonocella sedimentorum</name>
    <dbReference type="NCBI Taxonomy" id="871652"/>
    <lineage>
        <taxon>Bacteria</taxon>
        <taxon>Pseudomonadati</taxon>
        <taxon>Pseudomonadota</taxon>
        <taxon>Alphaproteobacteria</taxon>
        <taxon>Rhodobacterales</taxon>
        <taxon>Roseobacteraceae</taxon>
        <taxon>Poseidonocella</taxon>
    </lineage>
</organism>
<evidence type="ECO:0000256" key="4">
    <source>
        <dbReference type="ARBA" id="ARBA00022475"/>
    </source>
</evidence>
<dbReference type="PROSITE" id="PS50113">
    <property type="entry name" value="PAC"/>
    <property type="match status" value="1"/>
</dbReference>
<dbReference type="PROSITE" id="PS50112">
    <property type="entry name" value="PAS"/>
    <property type="match status" value="1"/>
</dbReference>
<dbReference type="Pfam" id="PF02518">
    <property type="entry name" value="HATPase_c"/>
    <property type="match status" value="1"/>
</dbReference>
<dbReference type="InterPro" id="IPR003661">
    <property type="entry name" value="HisK_dim/P_dom"/>
</dbReference>
<name>A0A1I6D9N5_9RHOB</name>
<dbReference type="STRING" id="871652.SAMN04515673_102471"/>
<keyword evidence="7" id="KW-0808">Transferase</keyword>
<protein>
    <recommendedName>
        <fullName evidence="3">histidine kinase</fullName>
        <ecNumber evidence="3">2.7.13.3</ecNumber>
    </recommendedName>
</protein>
<dbReference type="CDD" id="cd16922">
    <property type="entry name" value="HATPase_EvgS-ArcB-TorS-like"/>
    <property type="match status" value="1"/>
</dbReference>
<dbReference type="Pfam" id="PF00989">
    <property type="entry name" value="PAS"/>
    <property type="match status" value="1"/>
</dbReference>
<dbReference type="EC" id="2.7.13.3" evidence="3"/>
<dbReference type="GO" id="GO:0005886">
    <property type="term" value="C:plasma membrane"/>
    <property type="evidence" value="ECO:0007669"/>
    <property type="project" value="UniProtKB-SubCell"/>
</dbReference>
<keyword evidence="11 16" id="KW-1133">Transmembrane helix</keyword>
<evidence type="ECO:0000256" key="10">
    <source>
        <dbReference type="ARBA" id="ARBA00022840"/>
    </source>
</evidence>
<feature type="domain" description="PAS" evidence="19">
    <location>
        <begin position="233"/>
        <end position="304"/>
    </location>
</feature>
<evidence type="ECO:0000256" key="15">
    <source>
        <dbReference type="PROSITE-ProRule" id="PRU00169"/>
    </source>
</evidence>
<evidence type="ECO:0000256" key="5">
    <source>
        <dbReference type="ARBA" id="ARBA00022519"/>
    </source>
</evidence>
<feature type="modified residue" description="Phosphohistidine" evidence="14">
    <location>
        <position position="810"/>
    </location>
</feature>
<keyword evidence="5" id="KW-0997">Cell inner membrane</keyword>
<dbReference type="SMART" id="SM00448">
    <property type="entry name" value="REC"/>
    <property type="match status" value="1"/>
</dbReference>
<dbReference type="Pfam" id="PF00512">
    <property type="entry name" value="HisKA"/>
    <property type="match status" value="1"/>
</dbReference>
<dbReference type="Gene3D" id="3.30.565.10">
    <property type="entry name" value="Histidine kinase-like ATPase, C-terminal domain"/>
    <property type="match status" value="1"/>
</dbReference>
<dbReference type="EMBL" id="FOYI01000002">
    <property type="protein sequence ID" value="SFR02153.1"/>
    <property type="molecule type" value="Genomic_DNA"/>
</dbReference>
<dbReference type="InterPro" id="IPR035965">
    <property type="entry name" value="PAS-like_dom_sf"/>
</dbReference>
<dbReference type="InterPro" id="IPR005467">
    <property type="entry name" value="His_kinase_dom"/>
</dbReference>
<dbReference type="PANTHER" id="PTHR43047:SF64">
    <property type="entry name" value="HISTIDINE KINASE CONTAINING CHEY-HOMOLOGOUS RECEIVER DOMAIN AND PAS DOMAIN-RELATED"/>
    <property type="match status" value="1"/>
</dbReference>
<dbReference type="InterPro" id="IPR036890">
    <property type="entry name" value="HATPase_C_sf"/>
</dbReference>
<dbReference type="PROSITE" id="PS50109">
    <property type="entry name" value="HIS_KIN"/>
    <property type="match status" value="1"/>
</dbReference>
<dbReference type="Gene3D" id="1.20.120.160">
    <property type="entry name" value="HPT domain"/>
    <property type="match status" value="1"/>
</dbReference>
<feature type="domain" description="Histidine kinase" evidence="17">
    <location>
        <begin position="380"/>
        <end position="598"/>
    </location>
</feature>
<comment type="catalytic activity">
    <reaction evidence="1">
        <text>ATP + protein L-histidine = ADP + protein N-phospho-L-histidine.</text>
        <dbReference type="EC" id="2.7.13.3"/>
    </reaction>
</comment>
<dbReference type="SUPFAM" id="SSF55874">
    <property type="entry name" value="ATPase domain of HSP90 chaperone/DNA topoisomerase II/histidine kinase"/>
    <property type="match status" value="1"/>
</dbReference>
<dbReference type="InterPro" id="IPR013767">
    <property type="entry name" value="PAS_fold"/>
</dbReference>
<dbReference type="CDD" id="cd00082">
    <property type="entry name" value="HisKA"/>
    <property type="match status" value="1"/>
</dbReference>
<evidence type="ECO:0000256" key="16">
    <source>
        <dbReference type="SAM" id="Phobius"/>
    </source>
</evidence>
<keyword evidence="10" id="KW-0547">Nucleotide-binding</keyword>
<dbReference type="GO" id="GO:0000155">
    <property type="term" value="F:phosphorelay sensor kinase activity"/>
    <property type="evidence" value="ECO:0007669"/>
    <property type="project" value="InterPro"/>
</dbReference>
<feature type="domain" description="PAC" evidence="20">
    <location>
        <begin position="310"/>
        <end position="362"/>
    </location>
</feature>
<evidence type="ECO:0000256" key="11">
    <source>
        <dbReference type="ARBA" id="ARBA00022989"/>
    </source>
</evidence>
<feature type="domain" description="Response regulatory" evidence="18">
    <location>
        <begin position="623"/>
        <end position="740"/>
    </location>
</feature>
<dbReference type="InterPro" id="IPR004358">
    <property type="entry name" value="Sig_transdc_His_kin-like_C"/>
</dbReference>
<proteinExistence type="predicted"/>
<dbReference type="SMART" id="SM00091">
    <property type="entry name" value="PAS"/>
    <property type="match status" value="1"/>
</dbReference>
<evidence type="ECO:0000313" key="22">
    <source>
        <dbReference type="EMBL" id="SFR02153.1"/>
    </source>
</evidence>
<feature type="transmembrane region" description="Helical" evidence="16">
    <location>
        <begin position="28"/>
        <end position="46"/>
    </location>
</feature>
<dbReference type="Gene3D" id="3.40.50.2300">
    <property type="match status" value="1"/>
</dbReference>
<dbReference type="InterPro" id="IPR003594">
    <property type="entry name" value="HATPase_dom"/>
</dbReference>
<keyword evidence="8 16" id="KW-0812">Transmembrane</keyword>
<evidence type="ECO:0000313" key="23">
    <source>
        <dbReference type="Proteomes" id="UP000199302"/>
    </source>
</evidence>
<dbReference type="PANTHER" id="PTHR43047">
    <property type="entry name" value="TWO-COMPONENT HISTIDINE PROTEIN KINASE"/>
    <property type="match status" value="1"/>
</dbReference>
<dbReference type="InterPro" id="IPR000014">
    <property type="entry name" value="PAS"/>
</dbReference>
<evidence type="ECO:0000256" key="12">
    <source>
        <dbReference type="ARBA" id="ARBA00023012"/>
    </source>
</evidence>
<keyword evidence="12" id="KW-0902">Two-component regulatory system</keyword>
<evidence type="ECO:0000256" key="3">
    <source>
        <dbReference type="ARBA" id="ARBA00012438"/>
    </source>
</evidence>
<reference evidence="22 23" key="1">
    <citation type="submission" date="2016-10" db="EMBL/GenBank/DDBJ databases">
        <authorList>
            <person name="de Groot N.N."/>
        </authorList>
    </citation>
    <scope>NUCLEOTIDE SEQUENCE [LARGE SCALE GENOMIC DNA]</scope>
    <source>
        <strain evidence="23">KMM 9023,NRIC 0796,JCM 17311,KCTC 23692</strain>
    </source>
</reference>
<sequence length="875" mass="95945">MRRSRLREILNGLEVPGRLKALTATRSGGVLLLGTVLLLVIGITLLSTHARNQIDNLTAANSGARQWSMAQAEVEFLNYQTALLTGISDETPDLRALRRAFDVFYNRIAIIASGRTFELLHEDPRSARDIANIERFIARTMPLIDGPDAALRAALPEMLVEARAIRPSVRELTVRSMTLYARSYDNGRARMAGNLSQIALLTGALVALLMAGLLALTALSRVAQIQAREITQASARITAIVKTSLDPIIVVGPDGRILEFNDSAEETFGYSRDEATGANLLSLLVPPHLREEYAAGIKRFLREGGEDLTDNGRIRIEGMRRDGSHFPVEVSLTSSQTADGQILITYVRDISARVAAERELMQARDRAVAGEQTKANLLAVMSHEMRTPLNGLLGTLDLLQRTALDPLQEDYVRIMTRSGGSLLHHVNDVLDVLKIDSERPEIESALFDPVPLIADVVEEQEETARARGNTIRQDLPDAGTLSVVGDEMRFRQVLQNLLSNAIKFTRNGEIALGTDFDPHRAEITVTVTDTGAGIDSENISRIFDDFVTLDPAYNRINEGTGLGLGIARRLVEAMNGSLGVESEPGEGSVFWFRLPALAQVTNEEVEGSEGADTRLDAAPTPLDVLVVEDNEINRFVVREMLKRLGHRVTEAKNGHEGIAWTKARRFDLILMDISMPVIDGVEATRHIRQGGGPNAHQPIIALTAHAMPEDFDRFREAGVSETVTKPIDLGALSALLGRIPQGGAGERDWPREDPRALLDLEVLEDLRRALGEANFTRMQSQFLRETEDALEAVQGSAEGTTAQDYASEVHRIAGSTAIFGARRLRELLIEHRQLVLDGGLDAACDQWLEIWAVWKDTRAGLTQEAPAVPVRISAS</sequence>
<evidence type="ECO:0000256" key="1">
    <source>
        <dbReference type="ARBA" id="ARBA00000085"/>
    </source>
</evidence>
<evidence type="ECO:0000256" key="2">
    <source>
        <dbReference type="ARBA" id="ARBA00004429"/>
    </source>
</evidence>
<dbReference type="PROSITE" id="PS50894">
    <property type="entry name" value="HPT"/>
    <property type="match status" value="1"/>
</dbReference>
<dbReference type="NCBIfam" id="TIGR00229">
    <property type="entry name" value="sensory_box"/>
    <property type="match status" value="1"/>
</dbReference>
<dbReference type="OrthoDB" id="9801651at2"/>
<dbReference type="InterPro" id="IPR036641">
    <property type="entry name" value="HPT_dom_sf"/>
</dbReference>
<evidence type="ECO:0000259" key="21">
    <source>
        <dbReference type="PROSITE" id="PS50894"/>
    </source>
</evidence>
<dbReference type="SMART" id="SM00388">
    <property type="entry name" value="HisKA"/>
    <property type="match status" value="1"/>
</dbReference>
<dbReference type="SUPFAM" id="SSF52172">
    <property type="entry name" value="CheY-like"/>
    <property type="match status" value="1"/>
</dbReference>
<dbReference type="Proteomes" id="UP000199302">
    <property type="component" value="Unassembled WGS sequence"/>
</dbReference>
<keyword evidence="10" id="KW-0067">ATP-binding</keyword>
<evidence type="ECO:0000256" key="7">
    <source>
        <dbReference type="ARBA" id="ARBA00022679"/>
    </source>
</evidence>
<evidence type="ECO:0000259" key="19">
    <source>
        <dbReference type="PROSITE" id="PS50112"/>
    </source>
</evidence>
<comment type="subcellular location">
    <subcellularLocation>
        <location evidence="2">Cell inner membrane</location>
        <topology evidence="2">Multi-pass membrane protein</topology>
    </subcellularLocation>
</comment>
<dbReference type="Pfam" id="PF01627">
    <property type="entry name" value="Hpt"/>
    <property type="match status" value="1"/>
</dbReference>
<dbReference type="AlphaFoldDB" id="A0A1I6D9N5"/>
<keyword evidence="23" id="KW-1185">Reference proteome</keyword>
<dbReference type="SUPFAM" id="SSF47384">
    <property type="entry name" value="Homodimeric domain of signal transducing histidine kinase"/>
    <property type="match status" value="1"/>
</dbReference>
<dbReference type="FunFam" id="3.30.565.10:FF:000010">
    <property type="entry name" value="Sensor histidine kinase RcsC"/>
    <property type="match status" value="1"/>
</dbReference>
<dbReference type="PRINTS" id="PR00344">
    <property type="entry name" value="BCTRLSENSOR"/>
</dbReference>
<evidence type="ECO:0000256" key="6">
    <source>
        <dbReference type="ARBA" id="ARBA00022553"/>
    </source>
</evidence>
<dbReference type="InterPro" id="IPR001789">
    <property type="entry name" value="Sig_transdc_resp-reg_receiver"/>
</dbReference>
<dbReference type="InterPro" id="IPR008207">
    <property type="entry name" value="Sig_transdc_His_kin_Hpt_dom"/>
</dbReference>